<keyword evidence="1" id="KW-0472">Membrane</keyword>
<keyword evidence="4" id="KW-1185">Reference proteome</keyword>
<gene>
    <name evidence="3" type="ORF">EIL87_14555</name>
</gene>
<comment type="caution">
    <text evidence="3">The sequence shown here is derived from an EMBL/GenBank/DDBJ whole genome shotgun (WGS) entry which is preliminary data.</text>
</comment>
<keyword evidence="1" id="KW-0812">Transmembrane</keyword>
<proteinExistence type="predicted"/>
<feature type="transmembrane region" description="Helical" evidence="1">
    <location>
        <begin position="184"/>
        <end position="206"/>
    </location>
</feature>
<keyword evidence="1" id="KW-1133">Transmembrane helix</keyword>
<evidence type="ECO:0000313" key="3">
    <source>
        <dbReference type="EMBL" id="RRO16261.1"/>
    </source>
</evidence>
<dbReference type="Pfam" id="PF07853">
    <property type="entry name" value="DUF1648"/>
    <property type="match status" value="1"/>
</dbReference>
<feature type="transmembrane region" description="Helical" evidence="1">
    <location>
        <begin position="12"/>
        <end position="34"/>
    </location>
</feature>
<name>A0A3R8NZ04_9PSEU</name>
<feature type="transmembrane region" description="Helical" evidence="1">
    <location>
        <begin position="95"/>
        <end position="116"/>
    </location>
</feature>
<sequence length="322" mass="33434">MDRGGDVNPRKTFLAVSLTWTVVATVALVAPLVLLRDRLPDPVATHFTGAGVPDGSMSHAVFPLVVLPGWLLAAAFGVVGGAVGKRRAQRAGSAALLAATAVFFGSLVLSTVGANLDHVDWRDARLPLWHVLVVLLASAAAGGVGWLLGNRGPDEGDAGPAPQSGELDLAPGQRAVWVSSVTSPVLVVTGSAVLVVGVVVAALGSWQAALPELFAGVVVTALSTARVRVDERGVHTTFGPQRFPTRRIRLEQISSAGVARHRALAVGGWGYRVLPATTAIMLRGGECLVLRLTSGRDFVISVDKPERGAELVNALLAERSAM</sequence>
<reference evidence="3 4" key="1">
    <citation type="submission" date="2018-11" db="EMBL/GenBank/DDBJ databases">
        <title>Saccharopolyspora rhizosphaerae sp. nov., an actinomycete isolated from rhizosphere soil in Thailand.</title>
        <authorList>
            <person name="Intra B."/>
            <person name="Euanorasetr J."/>
            <person name="Take A."/>
            <person name="Inahashi Y."/>
            <person name="Mori M."/>
            <person name="Panbangred W."/>
            <person name="Matsumoto A."/>
        </authorList>
    </citation>
    <scope>NUCLEOTIDE SEQUENCE [LARGE SCALE GENOMIC DNA]</scope>
    <source>
        <strain evidence="3 4">H219</strain>
    </source>
</reference>
<dbReference type="InterPro" id="IPR012867">
    <property type="entry name" value="DUF1648"/>
</dbReference>
<feature type="transmembrane region" description="Helical" evidence="1">
    <location>
        <begin position="60"/>
        <end position="83"/>
    </location>
</feature>
<accession>A0A3R8NZ04</accession>
<dbReference type="AlphaFoldDB" id="A0A3R8NZ04"/>
<dbReference type="Proteomes" id="UP000274515">
    <property type="component" value="Unassembled WGS sequence"/>
</dbReference>
<dbReference type="EMBL" id="RSAA01000014">
    <property type="protein sequence ID" value="RRO16261.1"/>
    <property type="molecule type" value="Genomic_DNA"/>
</dbReference>
<feature type="domain" description="DUF1648" evidence="2">
    <location>
        <begin position="26"/>
        <end position="70"/>
    </location>
</feature>
<evidence type="ECO:0000313" key="4">
    <source>
        <dbReference type="Proteomes" id="UP000274515"/>
    </source>
</evidence>
<evidence type="ECO:0000256" key="1">
    <source>
        <dbReference type="SAM" id="Phobius"/>
    </source>
</evidence>
<protein>
    <submittedName>
        <fullName evidence="3">DUF1648 domain-containing protein</fullName>
    </submittedName>
</protein>
<evidence type="ECO:0000259" key="2">
    <source>
        <dbReference type="Pfam" id="PF07853"/>
    </source>
</evidence>
<organism evidence="3 4">
    <name type="scientific">Saccharopolyspora rhizosphaerae</name>
    <dbReference type="NCBI Taxonomy" id="2492662"/>
    <lineage>
        <taxon>Bacteria</taxon>
        <taxon>Bacillati</taxon>
        <taxon>Actinomycetota</taxon>
        <taxon>Actinomycetes</taxon>
        <taxon>Pseudonocardiales</taxon>
        <taxon>Pseudonocardiaceae</taxon>
        <taxon>Saccharopolyspora</taxon>
    </lineage>
</organism>
<feature type="transmembrane region" description="Helical" evidence="1">
    <location>
        <begin position="128"/>
        <end position="148"/>
    </location>
</feature>